<name>A0A7J8HYW1_MOLMO</name>
<dbReference type="GO" id="GO:0005737">
    <property type="term" value="C:cytoplasm"/>
    <property type="evidence" value="ECO:0007669"/>
    <property type="project" value="TreeGrafter"/>
</dbReference>
<dbReference type="Gene3D" id="2.60.40.10">
    <property type="entry name" value="Immunoglobulins"/>
    <property type="match status" value="1"/>
</dbReference>
<dbReference type="PANTHER" id="PTHR43651">
    <property type="entry name" value="1,4-ALPHA-GLUCAN-BRANCHING ENZYME"/>
    <property type="match status" value="1"/>
</dbReference>
<dbReference type="Pfam" id="PF02922">
    <property type="entry name" value="CBM_48"/>
    <property type="match status" value="1"/>
</dbReference>
<dbReference type="GO" id="GO:0005978">
    <property type="term" value="P:glycogen biosynthetic process"/>
    <property type="evidence" value="ECO:0007669"/>
    <property type="project" value="TreeGrafter"/>
</dbReference>
<dbReference type="Proteomes" id="UP000550707">
    <property type="component" value="Unassembled WGS sequence"/>
</dbReference>
<dbReference type="GO" id="GO:0004553">
    <property type="term" value="F:hydrolase activity, hydrolyzing O-glycosyl compounds"/>
    <property type="evidence" value="ECO:0007669"/>
    <property type="project" value="InterPro"/>
</dbReference>
<reference evidence="2 3" key="1">
    <citation type="journal article" date="2020" name="Nature">
        <title>Six reference-quality genomes reveal evolution of bat adaptations.</title>
        <authorList>
            <person name="Jebb D."/>
            <person name="Huang Z."/>
            <person name="Pippel M."/>
            <person name="Hughes G.M."/>
            <person name="Lavrichenko K."/>
            <person name="Devanna P."/>
            <person name="Winkler S."/>
            <person name="Jermiin L.S."/>
            <person name="Skirmuntt E.C."/>
            <person name="Katzourakis A."/>
            <person name="Burkitt-Gray L."/>
            <person name="Ray D.A."/>
            <person name="Sullivan K.A.M."/>
            <person name="Roscito J.G."/>
            <person name="Kirilenko B.M."/>
            <person name="Davalos L.M."/>
            <person name="Corthals A.P."/>
            <person name="Power M.L."/>
            <person name="Jones G."/>
            <person name="Ransome R.D."/>
            <person name="Dechmann D.K.N."/>
            <person name="Locatelli A.G."/>
            <person name="Puechmaille S.J."/>
            <person name="Fedrigo O."/>
            <person name="Jarvis E.D."/>
            <person name="Hiller M."/>
            <person name="Vernes S.C."/>
            <person name="Myers E.W."/>
            <person name="Teeling E.C."/>
        </authorList>
    </citation>
    <scope>NUCLEOTIDE SEQUENCE [LARGE SCALE GENOMIC DNA]</scope>
    <source>
        <strain evidence="2">MMolMol1</strain>
        <tissue evidence="2">Muscle</tissue>
    </source>
</reference>
<dbReference type="EMBL" id="JACASF010000005">
    <property type="protein sequence ID" value="KAF6477554.1"/>
    <property type="molecule type" value="Genomic_DNA"/>
</dbReference>
<keyword evidence="3" id="KW-1185">Reference proteome</keyword>
<dbReference type="PANTHER" id="PTHR43651:SF3">
    <property type="entry name" value="1,4-ALPHA-GLUCAN-BRANCHING ENZYME"/>
    <property type="match status" value="1"/>
</dbReference>
<dbReference type="InterPro" id="IPR013783">
    <property type="entry name" value="Ig-like_fold"/>
</dbReference>
<dbReference type="InterPro" id="IPR014756">
    <property type="entry name" value="Ig_E-set"/>
</dbReference>
<sequence>MAAPADCSEAALAAALADVPELGRLLEVDPYLKPFAQDFQRRYKRFTQTLNDIGENEDGIDKFSRGYESFGIHRCADGGLYCKEWAPGAEGVFLTGDFSKYY</sequence>
<accession>A0A7J8HYW1</accession>
<evidence type="ECO:0000313" key="3">
    <source>
        <dbReference type="Proteomes" id="UP000550707"/>
    </source>
</evidence>
<evidence type="ECO:0000259" key="1">
    <source>
        <dbReference type="Pfam" id="PF02922"/>
    </source>
</evidence>
<evidence type="ECO:0000313" key="2">
    <source>
        <dbReference type="EMBL" id="KAF6477554.1"/>
    </source>
</evidence>
<proteinExistence type="predicted"/>
<comment type="caution">
    <text evidence="2">The sequence shown here is derived from an EMBL/GenBank/DDBJ whole genome shotgun (WGS) entry which is preliminary data.</text>
</comment>
<protein>
    <submittedName>
        <fullName evidence="2">1,4-alpha-glucan branching enzyme 1</fullName>
    </submittedName>
</protein>
<feature type="domain" description="Glycoside hydrolase family 13 N-terminal" evidence="1">
    <location>
        <begin position="70"/>
        <end position="99"/>
    </location>
</feature>
<dbReference type="GO" id="GO:0003844">
    <property type="term" value="F:1,4-alpha-glucan branching enzyme activity"/>
    <property type="evidence" value="ECO:0007669"/>
    <property type="project" value="TreeGrafter"/>
</dbReference>
<dbReference type="Gene3D" id="3.20.20.80">
    <property type="entry name" value="Glycosidases"/>
    <property type="match status" value="1"/>
</dbReference>
<dbReference type="SUPFAM" id="SSF81296">
    <property type="entry name" value="E set domains"/>
    <property type="match status" value="1"/>
</dbReference>
<dbReference type="InterPro" id="IPR004193">
    <property type="entry name" value="Glyco_hydro_13_N"/>
</dbReference>
<gene>
    <name evidence="2" type="ORF">HJG59_005524</name>
</gene>
<organism evidence="2 3">
    <name type="scientific">Molossus molossus</name>
    <name type="common">Pallas' mastiff bat</name>
    <name type="synonym">Vespertilio molossus</name>
    <dbReference type="NCBI Taxonomy" id="27622"/>
    <lineage>
        <taxon>Eukaryota</taxon>
        <taxon>Metazoa</taxon>
        <taxon>Chordata</taxon>
        <taxon>Craniata</taxon>
        <taxon>Vertebrata</taxon>
        <taxon>Euteleostomi</taxon>
        <taxon>Mammalia</taxon>
        <taxon>Eutheria</taxon>
        <taxon>Laurasiatheria</taxon>
        <taxon>Chiroptera</taxon>
        <taxon>Yangochiroptera</taxon>
        <taxon>Molossidae</taxon>
        <taxon>Molossus</taxon>
    </lineage>
</organism>
<dbReference type="AlphaFoldDB" id="A0A7J8HYW1"/>